<dbReference type="SUPFAM" id="SSF88723">
    <property type="entry name" value="PIN domain-like"/>
    <property type="match status" value="1"/>
</dbReference>
<proteinExistence type="predicted"/>
<dbReference type="EMBL" id="NZBU01000005">
    <property type="protein sequence ID" value="MAG21957.1"/>
    <property type="molecule type" value="Genomic_DNA"/>
</dbReference>
<organism evidence="2">
    <name type="scientific">Candidatus Iainarchaeum sp</name>
    <dbReference type="NCBI Taxonomy" id="3101447"/>
    <lineage>
        <taxon>Archaea</taxon>
        <taxon>Candidatus Iainarchaeota</taxon>
        <taxon>Candidatus Iainarchaeia</taxon>
        <taxon>Candidatus Iainarchaeales</taxon>
        <taxon>Candidatus Iainarchaeaceae</taxon>
        <taxon>Candidatus Iainarchaeum</taxon>
    </lineage>
</organism>
<dbReference type="InterPro" id="IPR041120">
    <property type="entry name" value="PIN_9"/>
</dbReference>
<dbReference type="InterPro" id="IPR029060">
    <property type="entry name" value="PIN-like_dom_sf"/>
</dbReference>
<evidence type="ECO:0000259" key="1">
    <source>
        <dbReference type="Pfam" id="PF18477"/>
    </source>
</evidence>
<dbReference type="CDD" id="cd09879">
    <property type="entry name" value="PIN_VapC_AF0591-like"/>
    <property type="match status" value="1"/>
</dbReference>
<evidence type="ECO:0000313" key="2">
    <source>
        <dbReference type="EMBL" id="MAG21957.1"/>
    </source>
</evidence>
<dbReference type="Proteomes" id="UP000226592">
    <property type="component" value="Unassembled WGS sequence"/>
</dbReference>
<comment type="caution">
    <text evidence="2">The sequence shown here is derived from an EMBL/GenBank/DDBJ whole genome shotgun (WGS) entry which is preliminary data.</text>
</comment>
<feature type="domain" description="VapC9 PIN-like" evidence="1">
    <location>
        <begin position="6"/>
        <end position="120"/>
    </location>
</feature>
<dbReference type="Gene3D" id="3.40.50.1010">
    <property type="entry name" value="5'-nuclease"/>
    <property type="match status" value="1"/>
</dbReference>
<reference evidence="2" key="1">
    <citation type="journal article" date="2018" name="Sci. Data">
        <title>The reconstruction of 2,631 draft metagenome-assembled genomes from the global oceans.</title>
        <authorList>
            <person name="Tully B.J."/>
            <person name="Graham E.D."/>
            <person name="Heidelberg J.F."/>
        </authorList>
    </citation>
    <scope>NUCLEOTIDE SEQUENCE</scope>
    <source>
        <strain evidence="2">ARS1307</strain>
    </source>
</reference>
<accession>A0A2D6M0K6</accession>
<gene>
    <name evidence="2" type="ORF">CL943_01445</name>
</gene>
<dbReference type="Pfam" id="PF18477">
    <property type="entry name" value="PIN_9"/>
    <property type="match status" value="1"/>
</dbReference>
<protein>
    <recommendedName>
        <fullName evidence="1">VapC9 PIN-like domain-containing protein</fullName>
    </recommendedName>
</protein>
<sequence length="126" mass="14380">MSSERIALDTNMLLAIPRFKVDVLSGIIERFGRIKFVIPKKVLEELEKMAKEGVKKKSDVSIVIEAIEKNNVKVIETGARNADDALVEMAKQGFWIASNDRVLRKRIKEIGAKNIYLKRKKLIEIE</sequence>
<dbReference type="AlphaFoldDB" id="A0A2D6M0K6"/>
<name>A0A2D6M0K6_9ARCH</name>